<dbReference type="EMBL" id="JBHTJR010000020">
    <property type="protein sequence ID" value="MFD0992224.1"/>
    <property type="molecule type" value="Genomic_DNA"/>
</dbReference>
<proteinExistence type="predicted"/>
<gene>
    <name evidence="1" type="ORF">ACFQ1U_03315</name>
</gene>
<evidence type="ECO:0008006" key="3">
    <source>
        <dbReference type="Google" id="ProtNLM"/>
    </source>
</evidence>
<comment type="caution">
    <text evidence="1">The sequence shown here is derived from an EMBL/GenBank/DDBJ whole genome shotgun (WGS) entry which is preliminary data.</text>
</comment>
<organism evidence="1 2">
    <name type="scientific">Tenacibaculum geojense</name>
    <dbReference type="NCBI Taxonomy" id="915352"/>
    <lineage>
        <taxon>Bacteria</taxon>
        <taxon>Pseudomonadati</taxon>
        <taxon>Bacteroidota</taxon>
        <taxon>Flavobacteriia</taxon>
        <taxon>Flavobacteriales</taxon>
        <taxon>Flavobacteriaceae</taxon>
        <taxon>Tenacibaculum</taxon>
    </lineage>
</organism>
<dbReference type="Proteomes" id="UP001597062">
    <property type="component" value="Unassembled WGS sequence"/>
</dbReference>
<reference evidence="2" key="1">
    <citation type="journal article" date="2019" name="Int. J. Syst. Evol. Microbiol.">
        <title>The Global Catalogue of Microorganisms (GCM) 10K type strain sequencing project: providing services to taxonomists for standard genome sequencing and annotation.</title>
        <authorList>
            <consortium name="The Broad Institute Genomics Platform"/>
            <consortium name="The Broad Institute Genome Sequencing Center for Infectious Disease"/>
            <person name="Wu L."/>
            <person name="Ma J."/>
        </authorList>
    </citation>
    <scope>NUCLEOTIDE SEQUENCE [LARGE SCALE GENOMIC DNA]</scope>
    <source>
        <strain evidence="2">CCUG 60527</strain>
    </source>
</reference>
<dbReference type="RefSeq" id="WP_386105291.1">
    <property type="nucleotide sequence ID" value="NZ_JBHTJR010000020.1"/>
</dbReference>
<keyword evidence="2" id="KW-1185">Reference proteome</keyword>
<protein>
    <recommendedName>
        <fullName evidence="3">Ppx/GppA phosphatase domain-containing protein</fullName>
    </recommendedName>
</protein>
<dbReference type="PROSITE" id="PS51257">
    <property type="entry name" value="PROKAR_LIPOPROTEIN"/>
    <property type="match status" value="1"/>
</dbReference>
<name>A0ABW3JPE9_9FLAO</name>
<evidence type="ECO:0000313" key="2">
    <source>
        <dbReference type="Proteomes" id="UP001597062"/>
    </source>
</evidence>
<evidence type="ECO:0000313" key="1">
    <source>
        <dbReference type="EMBL" id="MFD0992224.1"/>
    </source>
</evidence>
<accession>A0ABW3JPE9</accession>
<sequence length="303" mass="33949">MKQTVQFSMLLLCFLGMFSCKQKTHSKKQQTTFIYTPTKPVQGKLKGVVELGTSGFNSFVIEVDKNKNWILKDREYGVSLISEGMTNTHVINQKLQDYIQKLLHKGLDSSAIHFVVSSGAIKEDLTKLMVNELKNIGHEVKVVSPHEEAKFALKSALPKGYHENSFVVDLGSGNTKISFLKDSIVIGLETHGSKYHQKGAYDEEVYEEVSKIASKVPKHKSKYCFILGGVPYQMASPDLNQKKSYIPLSNNANHYNNLAAIKGKKVQSGLNIYKAIVETTKCEEVIFFNDGNFTIGFLLEQPF</sequence>